<dbReference type="InterPro" id="IPR016186">
    <property type="entry name" value="C-type_lectin-like/link_sf"/>
</dbReference>
<dbReference type="PROSITE" id="PS00615">
    <property type="entry name" value="C_TYPE_LECTIN_1"/>
    <property type="match status" value="1"/>
</dbReference>
<keyword evidence="4" id="KW-1185">Reference proteome</keyword>
<dbReference type="Proteomes" id="UP000228934">
    <property type="component" value="Unassembled WGS sequence"/>
</dbReference>
<dbReference type="Pfam" id="PF00059">
    <property type="entry name" value="Lectin_C"/>
    <property type="match status" value="1"/>
</dbReference>
<dbReference type="Gene3D" id="3.10.100.10">
    <property type="entry name" value="Mannose-Binding Protein A, subunit A"/>
    <property type="match status" value="1"/>
</dbReference>
<dbReference type="InterPro" id="IPR016187">
    <property type="entry name" value="CTDL_fold"/>
</dbReference>
<dbReference type="InterPro" id="IPR018378">
    <property type="entry name" value="C-type_lectin_CS"/>
</dbReference>
<dbReference type="InterPro" id="IPR050111">
    <property type="entry name" value="C-type_lectin/snaclec_domain"/>
</dbReference>
<sequence length="89" mass="10455">NFLKNFLRGISNKQYSWIGLTEADGTWRWVDGTPYDITPKFWGNRQPNDWKGHGLGGGQDCGMLWNGYDWNDRHCSEMVNYICEKKMTF</sequence>
<reference evidence="4" key="1">
    <citation type="journal article" date="2017" name="Nat. Commun.">
        <title>The North American bullfrog draft genome provides insight into hormonal regulation of long noncoding RNA.</title>
        <authorList>
            <person name="Hammond S.A."/>
            <person name="Warren R.L."/>
            <person name="Vandervalk B.P."/>
            <person name="Kucuk E."/>
            <person name="Khan H."/>
            <person name="Gibb E.A."/>
            <person name="Pandoh P."/>
            <person name="Kirk H."/>
            <person name="Zhao Y."/>
            <person name="Jones M."/>
            <person name="Mungall A.J."/>
            <person name="Coope R."/>
            <person name="Pleasance S."/>
            <person name="Moore R.A."/>
            <person name="Holt R.A."/>
            <person name="Round J.M."/>
            <person name="Ohora S."/>
            <person name="Walle B.V."/>
            <person name="Veldhoen N."/>
            <person name="Helbing C.C."/>
            <person name="Birol I."/>
        </authorList>
    </citation>
    <scope>NUCLEOTIDE SEQUENCE [LARGE SCALE GENOMIC DNA]</scope>
</reference>
<evidence type="ECO:0000313" key="3">
    <source>
        <dbReference type="EMBL" id="PIO31516.1"/>
    </source>
</evidence>
<proteinExistence type="predicted"/>
<dbReference type="PROSITE" id="PS50041">
    <property type="entry name" value="C_TYPE_LECTIN_2"/>
    <property type="match status" value="1"/>
</dbReference>
<dbReference type="OrthoDB" id="2142683at2759"/>
<evidence type="ECO:0000313" key="4">
    <source>
        <dbReference type="Proteomes" id="UP000228934"/>
    </source>
</evidence>
<dbReference type="AlphaFoldDB" id="A0A2G9RUD3"/>
<feature type="domain" description="C-type lectin" evidence="2">
    <location>
        <begin position="1"/>
        <end position="84"/>
    </location>
</feature>
<evidence type="ECO:0000256" key="1">
    <source>
        <dbReference type="ARBA" id="ARBA00023157"/>
    </source>
</evidence>
<dbReference type="EMBL" id="KV930319">
    <property type="protein sequence ID" value="PIO31516.1"/>
    <property type="molecule type" value="Genomic_DNA"/>
</dbReference>
<accession>A0A2G9RUD3</accession>
<name>A0A2G9RUD3_AQUCT</name>
<keyword evidence="1" id="KW-1015">Disulfide bond</keyword>
<protein>
    <recommendedName>
        <fullName evidence="2">C-type lectin domain-containing protein</fullName>
    </recommendedName>
</protein>
<organism evidence="3 4">
    <name type="scientific">Aquarana catesbeiana</name>
    <name type="common">American bullfrog</name>
    <name type="synonym">Rana catesbeiana</name>
    <dbReference type="NCBI Taxonomy" id="8400"/>
    <lineage>
        <taxon>Eukaryota</taxon>
        <taxon>Metazoa</taxon>
        <taxon>Chordata</taxon>
        <taxon>Craniata</taxon>
        <taxon>Vertebrata</taxon>
        <taxon>Euteleostomi</taxon>
        <taxon>Amphibia</taxon>
        <taxon>Batrachia</taxon>
        <taxon>Anura</taxon>
        <taxon>Neobatrachia</taxon>
        <taxon>Ranoidea</taxon>
        <taxon>Ranidae</taxon>
        <taxon>Aquarana</taxon>
    </lineage>
</organism>
<feature type="non-terminal residue" evidence="3">
    <location>
        <position position="1"/>
    </location>
</feature>
<dbReference type="PANTHER" id="PTHR22803">
    <property type="entry name" value="MANNOSE, PHOSPHOLIPASE, LECTIN RECEPTOR RELATED"/>
    <property type="match status" value="1"/>
</dbReference>
<gene>
    <name evidence="3" type="ORF">AB205_0045450</name>
</gene>
<dbReference type="SUPFAM" id="SSF56436">
    <property type="entry name" value="C-type lectin-like"/>
    <property type="match status" value="1"/>
</dbReference>
<dbReference type="InterPro" id="IPR001304">
    <property type="entry name" value="C-type_lectin-like"/>
</dbReference>
<evidence type="ECO:0000259" key="2">
    <source>
        <dbReference type="PROSITE" id="PS50041"/>
    </source>
</evidence>